<protein>
    <recommendedName>
        <fullName evidence="3">ATP-dependent DNA helicase RecG C-terminal domain-containing protein</fullName>
    </recommendedName>
</protein>
<comment type="caution">
    <text evidence="1">The sequence shown here is derived from an EMBL/GenBank/DDBJ whole genome shotgun (WGS) entry which is preliminary data.</text>
</comment>
<accession>A0A9D1KCC9</accession>
<dbReference type="EMBL" id="DVKQ01000022">
    <property type="protein sequence ID" value="HIT37212.1"/>
    <property type="molecule type" value="Genomic_DNA"/>
</dbReference>
<evidence type="ECO:0008006" key="3">
    <source>
        <dbReference type="Google" id="ProtNLM"/>
    </source>
</evidence>
<dbReference type="PANTHER" id="PTHR30595">
    <property type="entry name" value="GLPR-RELATED TRANSCRIPTIONAL REPRESSOR"/>
    <property type="match status" value="1"/>
</dbReference>
<name>A0A9D1KCC9_9FIRM</name>
<reference evidence="1" key="2">
    <citation type="journal article" date="2021" name="PeerJ">
        <title>Extensive microbial diversity within the chicken gut microbiome revealed by metagenomics and culture.</title>
        <authorList>
            <person name="Gilroy R."/>
            <person name="Ravi A."/>
            <person name="Getino M."/>
            <person name="Pursley I."/>
            <person name="Horton D.L."/>
            <person name="Alikhan N.F."/>
            <person name="Baker D."/>
            <person name="Gharbi K."/>
            <person name="Hall N."/>
            <person name="Watson M."/>
            <person name="Adriaenssens E.M."/>
            <person name="Foster-Nyarko E."/>
            <person name="Jarju S."/>
            <person name="Secka A."/>
            <person name="Antonio M."/>
            <person name="Oren A."/>
            <person name="Chaudhuri R.R."/>
            <person name="La Ragione R."/>
            <person name="Hildebrand F."/>
            <person name="Pallen M.J."/>
        </authorList>
    </citation>
    <scope>NUCLEOTIDE SEQUENCE</scope>
    <source>
        <strain evidence="1">CHK195-26880</strain>
    </source>
</reference>
<dbReference type="InterPro" id="IPR036388">
    <property type="entry name" value="WH-like_DNA-bd_sf"/>
</dbReference>
<evidence type="ECO:0000313" key="1">
    <source>
        <dbReference type="EMBL" id="HIT37212.1"/>
    </source>
</evidence>
<dbReference type="Pfam" id="PF13749">
    <property type="entry name" value="HATPase_c_4"/>
    <property type="match status" value="1"/>
</dbReference>
<gene>
    <name evidence="1" type="ORF">IAB59_01865</name>
</gene>
<dbReference type="PANTHER" id="PTHR30595:SF6">
    <property type="entry name" value="SCHLAFEN ALBA-2 DOMAIN-CONTAINING PROTEIN"/>
    <property type="match status" value="1"/>
</dbReference>
<dbReference type="Proteomes" id="UP000886833">
    <property type="component" value="Unassembled WGS sequence"/>
</dbReference>
<proteinExistence type="predicted"/>
<dbReference type="AlphaFoldDB" id="A0A9D1KCC9"/>
<dbReference type="Gene3D" id="3.30.565.60">
    <property type="match status" value="1"/>
</dbReference>
<reference evidence="1" key="1">
    <citation type="submission" date="2020-10" db="EMBL/GenBank/DDBJ databases">
        <authorList>
            <person name="Gilroy R."/>
        </authorList>
    </citation>
    <scope>NUCLEOTIDE SEQUENCE</scope>
    <source>
        <strain evidence="1">CHK195-26880</strain>
    </source>
</reference>
<dbReference type="Gene3D" id="1.10.10.10">
    <property type="entry name" value="Winged helix-like DNA-binding domain superfamily/Winged helix DNA-binding domain"/>
    <property type="match status" value="1"/>
</dbReference>
<sequence length="260" mass="29920">MKNLFMLDNNGNYTNLALLLSDQNPYTVKVATYQSVNKTNFLDRKEFGGSLLDVYDKTLSYLKINSATYRLIDSSIREDIEEYPEFILREIILNSLIHRDYTVLTSNIINIYKDDSIEFISYGSLYGNITIEDVLAGLSTSRNPHLQSIFMRLKRVEAIGSGLRRVNSYYKSKNLDFLVKALPSSFVVRLPRITIDKISIKDDYKIIIDYLDKNGEITRKQAERLLNKEKTTTSNVLSKMISDKIIKKIGKGPNTKYIKI</sequence>
<organism evidence="1 2">
    <name type="scientific">Candidatus Onthousia faecipullorum</name>
    <dbReference type="NCBI Taxonomy" id="2840887"/>
    <lineage>
        <taxon>Bacteria</taxon>
        <taxon>Bacillati</taxon>
        <taxon>Bacillota</taxon>
        <taxon>Bacilli</taxon>
        <taxon>Candidatus Onthousia</taxon>
    </lineage>
</organism>
<evidence type="ECO:0000313" key="2">
    <source>
        <dbReference type="Proteomes" id="UP000886833"/>
    </source>
</evidence>
<dbReference type="InterPro" id="IPR038475">
    <property type="entry name" value="RecG_C_sf"/>
</dbReference>